<comment type="caution">
    <text evidence="10">The sequence shown here is derived from an EMBL/GenBank/DDBJ whole genome shotgun (WGS) entry which is preliminary data.</text>
</comment>
<keyword evidence="2 8" id="KW-0813">Transport</keyword>
<sequence length="558" mass="60788">MIALSYTPDGQKCVISENPRLGFLSFFYVKVEPVPVTVSRPVKYPPRLMTTHPDNPATRRASKLLRLMACCLLVASCPLNTVASNPSDTGVVIGSKRFTEAYILGEIISQRLKQAGQDKVTLKSGLGNTGILVAALSSREIDLYPEYTGTITREILKTDQALSLTDINKRLLPLGLQAGVLLGFDNAYVLAMRREQAAKLKISKISDLSKHPALIPGLSHEFIGREDGWKGLVSAYQLDQLHPRGLDHGLAYEAIASGQIDIVDAYGTDSKLIRYDLTVLEDDRHFFPVYEAVLLYRADFPTRFPSSWQALLSLRNSISQQKMLELNTSVEIKGSTFEKAAAQFLSRDQQNPVNKSFFKLLFGDDFWRLGLQHCLLVLISVGLATCIGLPLGILCFYQPKTGRWVLSACNIVQTIPSLAMLAFLISAFGLIGMVPAITALFLYALLPIVQNTHAGLREISPGMREAATALALKPLDRLILIELPIAKAVILGGIQIAAVLSVGTATIAAFVGAGGFGDRIAQGLALNNNELLLAGAIPAASLALLLQFLFEKLNKKRF</sequence>
<dbReference type="EMBL" id="PVTV01000002">
    <property type="protein sequence ID" value="PRZ01117.1"/>
    <property type="molecule type" value="Genomic_DNA"/>
</dbReference>
<feature type="domain" description="ABC transmembrane type-1" evidence="9">
    <location>
        <begin position="370"/>
        <end position="550"/>
    </location>
</feature>
<dbReference type="PROSITE" id="PS50928">
    <property type="entry name" value="ABC_TM1"/>
    <property type="match status" value="1"/>
</dbReference>
<evidence type="ECO:0000256" key="2">
    <source>
        <dbReference type="ARBA" id="ARBA00022448"/>
    </source>
</evidence>
<evidence type="ECO:0000256" key="1">
    <source>
        <dbReference type="ARBA" id="ARBA00004651"/>
    </source>
</evidence>
<gene>
    <name evidence="10" type="ORF">BCM14_0138</name>
</gene>
<feature type="transmembrane region" description="Helical" evidence="8">
    <location>
        <begin position="430"/>
        <end position="449"/>
    </location>
</feature>
<dbReference type="Gene3D" id="3.40.190.10">
    <property type="entry name" value="Periplasmic binding protein-like II"/>
    <property type="match status" value="1"/>
</dbReference>
<evidence type="ECO:0000256" key="3">
    <source>
        <dbReference type="ARBA" id="ARBA00022692"/>
    </source>
</evidence>
<evidence type="ECO:0000256" key="4">
    <source>
        <dbReference type="ARBA" id="ARBA00022989"/>
    </source>
</evidence>
<name>A0A2T0XQD7_9BURK</name>
<organism evidence="10 11">
    <name type="scientific">Jezberella montanilacus</name>
    <dbReference type="NCBI Taxonomy" id="323426"/>
    <lineage>
        <taxon>Bacteria</taxon>
        <taxon>Pseudomonadati</taxon>
        <taxon>Pseudomonadota</taxon>
        <taxon>Betaproteobacteria</taxon>
        <taxon>Burkholderiales</taxon>
        <taxon>Alcaligenaceae</taxon>
        <taxon>Jezberella</taxon>
    </lineage>
</organism>
<dbReference type="Proteomes" id="UP000238308">
    <property type="component" value="Unassembled WGS sequence"/>
</dbReference>
<dbReference type="AlphaFoldDB" id="A0A2T0XQD7"/>
<evidence type="ECO:0000313" key="11">
    <source>
        <dbReference type="Proteomes" id="UP000238308"/>
    </source>
</evidence>
<dbReference type="PANTHER" id="PTHR30177">
    <property type="entry name" value="GLYCINE BETAINE/L-PROLINE TRANSPORT SYSTEM PERMEASE PROTEIN PROW"/>
    <property type="match status" value="1"/>
</dbReference>
<keyword evidence="5 8" id="KW-0472">Membrane</keyword>
<proteinExistence type="inferred from homology"/>
<dbReference type="Gene3D" id="3.40.190.120">
    <property type="entry name" value="Osmoprotection protein (prox), domain 2"/>
    <property type="match status" value="1"/>
</dbReference>
<dbReference type="Gene3D" id="1.10.3720.10">
    <property type="entry name" value="MetI-like"/>
    <property type="match status" value="1"/>
</dbReference>
<dbReference type="GO" id="GO:0022857">
    <property type="term" value="F:transmembrane transporter activity"/>
    <property type="evidence" value="ECO:0007669"/>
    <property type="project" value="InterPro"/>
</dbReference>
<evidence type="ECO:0000256" key="5">
    <source>
        <dbReference type="ARBA" id="ARBA00023136"/>
    </source>
</evidence>
<dbReference type="PANTHER" id="PTHR30177:SF4">
    <property type="entry name" value="OSMOPROTECTANT IMPORT PERMEASE PROTEIN OSMW"/>
    <property type="match status" value="1"/>
</dbReference>
<feature type="transmembrane region" description="Helical" evidence="8">
    <location>
        <begin position="531"/>
        <end position="550"/>
    </location>
</feature>
<evidence type="ECO:0000256" key="6">
    <source>
        <dbReference type="ARBA" id="ARBA00035642"/>
    </source>
</evidence>
<evidence type="ECO:0000313" key="10">
    <source>
        <dbReference type="EMBL" id="PRZ01117.1"/>
    </source>
</evidence>
<comment type="similarity">
    <text evidence="7">In the N-terminal section; belongs to the binding-protein-dependent transport system permease family.</text>
</comment>
<dbReference type="InterPro" id="IPR051204">
    <property type="entry name" value="ABC_transp_perm/SBD"/>
</dbReference>
<keyword evidence="4 8" id="KW-1133">Transmembrane helix</keyword>
<reference evidence="10 11" key="1">
    <citation type="submission" date="2018-03" db="EMBL/GenBank/DDBJ databases">
        <title>Genomic Encyclopedia of Type Strains, Phase III (KMG-III): the genomes of soil and plant-associated and newly described type strains.</title>
        <authorList>
            <person name="Whitman W."/>
        </authorList>
    </citation>
    <scope>NUCLEOTIDE SEQUENCE [LARGE SCALE GENOMIC DNA]</scope>
    <source>
        <strain evidence="10 11">MWH-P2sevCIIIb</strain>
    </source>
</reference>
<dbReference type="InterPro" id="IPR035906">
    <property type="entry name" value="MetI-like_sf"/>
</dbReference>
<feature type="transmembrane region" description="Helical" evidence="8">
    <location>
        <begin position="488"/>
        <end position="511"/>
    </location>
</feature>
<protein>
    <submittedName>
        <fullName evidence="10">Osmoprotectant transport system permease protein</fullName>
    </submittedName>
</protein>
<dbReference type="InterPro" id="IPR000515">
    <property type="entry name" value="MetI-like"/>
</dbReference>
<dbReference type="GO" id="GO:0031460">
    <property type="term" value="P:glycine betaine transport"/>
    <property type="evidence" value="ECO:0007669"/>
    <property type="project" value="TreeGrafter"/>
</dbReference>
<dbReference type="InterPro" id="IPR007210">
    <property type="entry name" value="ABC_Gly_betaine_transp_sub-bd"/>
</dbReference>
<comment type="subcellular location">
    <subcellularLocation>
        <location evidence="1 8">Cell membrane</location>
        <topology evidence="1 8">Multi-pass membrane protein</topology>
    </subcellularLocation>
</comment>
<dbReference type="CDD" id="cd06261">
    <property type="entry name" value="TM_PBP2"/>
    <property type="match status" value="1"/>
</dbReference>
<dbReference type="FunFam" id="1.10.3720.10:FF:000001">
    <property type="entry name" value="Glycine betaine ABC transporter, permease"/>
    <property type="match status" value="1"/>
</dbReference>
<keyword evidence="3 8" id="KW-0812">Transmembrane</keyword>
<dbReference type="SUPFAM" id="SSF53850">
    <property type="entry name" value="Periplasmic binding protein-like II"/>
    <property type="match status" value="1"/>
</dbReference>
<comment type="similarity">
    <text evidence="8">Belongs to the binding-protein-dependent transport system permease family.</text>
</comment>
<keyword evidence="11" id="KW-1185">Reference proteome</keyword>
<feature type="transmembrane region" description="Helical" evidence="8">
    <location>
        <begin position="404"/>
        <end position="424"/>
    </location>
</feature>
<evidence type="ECO:0000256" key="8">
    <source>
        <dbReference type="RuleBase" id="RU363032"/>
    </source>
</evidence>
<evidence type="ECO:0000259" key="9">
    <source>
        <dbReference type="PROSITE" id="PS50928"/>
    </source>
</evidence>
<dbReference type="SUPFAM" id="SSF161098">
    <property type="entry name" value="MetI-like"/>
    <property type="match status" value="1"/>
</dbReference>
<comment type="similarity">
    <text evidence="6">In the C-terminal section; belongs to the OsmX family.</text>
</comment>
<dbReference type="Pfam" id="PF04069">
    <property type="entry name" value="OpuAC"/>
    <property type="match status" value="1"/>
</dbReference>
<dbReference type="GO" id="GO:0043190">
    <property type="term" value="C:ATP-binding cassette (ABC) transporter complex"/>
    <property type="evidence" value="ECO:0007669"/>
    <property type="project" value="InterPro"/>
</dbReference>
<evidence type="ECO:0000256" key="7">
    <source>
        <dbReference type="ARBA" id="ARBA00035652"/>
    </source>
</evidence>
<accession>A0A2T0XQD7</accession>
<dbReference type="Pfam" id="PF00528">
    <property type="entry name" value="BPD_transp_1"/>
    <property type="match status" value="1"/>
</dbReference>
<feature type="transmembrane region" description="Helical" evidence="8">
    <location>
        <begin position="375"/>
        <end position="397"/>
    </location>
</feature>